<reference evidence="2" key="1">
    <citation type="submission" date="2023-03" db="EMBL/GenBank/DDBJ databases">
        <title>Massive genome expansion in bonnet fungi (Mycena s.s.) driven by repeated elements and novel gene families across ecological guilds.</title>
        <authorList>
            <consortium name="Lawrence Berkeley National Laboratory"/>
            <person name="Harder C.B."/>
            <person name="Miyauchi S."/>
            <person name="Viragh M."/>
            <person name="Kuo A."/>
            <person name="Thoen E."/>
            <person name="Andreopoulos B."/>
            <person name="Lu D."/>
            <person name="Skrede I."/>
            <person name="Drula E."/>
            <person name="Henrissat B."/>
            <person name="Morin E."/>
            <person name="Kohler A."/>
            <person name="Barry K."/>
            <person name="LaButti K."/>
            <person name="Morin E."/>
            <person name="Salamov A."/>
            <person name="Lipzen A."/>
            <person name="Mereny Z."/>
            <person name="Hegedus B."/>
            <person name="Baldrian P."/>
            <person name="Stursova M."/>
            <person name="Weitz H."/>
            <person name="Taylor A."/>
            <person name="Grigoriev I.V."/>
            <person name="Nagy L.G."/>
            <person name="Martin F."/>
            <person name="Kauserud H."/>
        </authorList>
    </citation>
    <scope>NUCLEOTIDE SEQUENCE</scope>
    <source>
        <strain evidence="2">CBHHK002</strain>
    </source>
</reference>
<keyword evidence="3" id="KW-1185">Reference proteome</keyword>
<protein>
    <submittedName>
        <fullName evidence="2">Uncharacterized protein</fullName>
    </submittedName>
</protein>
<gene>
    <name evidence="2" type="ORF">DFH08DRAFT_843615</name>
</gene>
<feature type="compositionally biased region" description="Polar residues" evidence="1">
    <location>
        <begin position="138"/>
        <end position="149"/>
    </location>
</feature>
<sequence length="526" mass="57648">MKRTRFEGAEVDGSLTSKHRREPATHECSPTKPLKSTPVRESKARSQRDAKQSDSIAISEMGELGVRPRVETRINRSSKTRAFFESWTAPSLKATRLKRPPRLSMEAKKTSVRSKEAQGIDAHHPRRFQIAPKAGCTTPKTTDSDSSFLKMSGAERTAGRRRLRRSDGSVGSVNRFGWLLSSSRKSGKGSYSAESVATRPEVSAVTVNDTTPPRPRAFFEVVGLSPIVEDAQSFPSFGDLNCSFDTFSVVRGGNFDRNVTPNGRYREQEQAYQDSDSRNFDHMNLSGSFVLQSTSCRDLSSACYPETAGEESVPALVLTFPTPEPPKSPVFIPQSPFTVHKFVAAMAPGPSASAECIAQLAVPALPRCTHCGFGFGLDLDDLEAPLSSNPCRFCEPQWLACKMWYQARGDRLREPCAVRPAESNASRRAIVGKLGLPVGSHRGLGLGTGTGVDEMGQMDDKQAATGRGAEGYGYSRFSNVIIKDRTRTTKRTAAAVWRKVTRLFDTQGRGRAADRYSRHLDARGRG</sequence>
<accession>A0AAD7F090</accession>
<dbReference type="AlphaFoldDB" id="A0AAD7F090"/>
<dbReference type="EMBL" id="JARIHO010000005">
    <property type="protein sequence ID" value="KAJ7361268.1"/>
    <property type="molecule type" value="Genomic_DNA"/>
</dbReference>
<dbReference type="Proteomes" id="UP001218218">
    <property type="component" value="Unassembled WGS sequence"/>
</dbReference>
<comment type="caution">
    <text evidence="2">The sequence shown here is derived from an EMBL/GenBank/DDBJ whole genome shotgun (WGS) entry which is preliminary data.</text>
</comment>
<proteinExistence type="predicted"/>
<evidence type="ECO:0000313" key="2">
    <source>
        <dbReference type="EMBL" id="KAJ7361268.1"/>
    </source>
</evidence>
<feature type="region of interest" description="Disordered" evidence="1">
    <location>
        <begin position="1"/>
        <end position="63"/>
    </location>
</feature>
<evidence type="ECO:0000313" key="3">
    <source>
        <dbReference type="Proteomes" id="UP001218218"/>
    </source>
</evidence>
<evidence type="ECO:0000256" key="1">
    <source>
        <dbReference type="SAM" id="MobiDB-lite"/>
    </source>
</evidence>
<feature type="compositionally biased region" description="Basic and acidic residues" evidence="1">
    <location>
        <begin position="38"/>
        <end position="52"/>
    </location>
</feature>
<organism evidence="2 3">
    <name type="scientific">Mycena albidolilacea</name>
    <dbReference type="NCBI Taxonomy" id="1033008"/>
    <lineage>
        <taxon>Eukaryota</taxon>
        <taxon>Fungi</taxon>
        <taxon>Dikarya</taxon>
        <taxon>Basidiomycota</taxon>
        <taxon>Agaricomycotina</taxon>
        <taxon>Agaricomycetes</taxon>
        <taxon>Agaricomycetidae</taxon>
        <taxon>Agaricales</taxon>
        <taxon>Marasmiineae</taxon>
        <taxon>Mycenaceae</taxon>
        <taxon>Mycena</taxon>
    </lineage>
</organism>
<name>A0AAD7F090_9AGAR</name>
<feature type="region of interest" description="Disordered" evidence="1">
    <location>
        <begin position="133"/>
        <end position="168"/>
    </location>
</feature>